<protein>
    <submittedName>
        <fullName evidence="2">Uncharacterized protein</fullName>
    </submittedName>
</protein>
<reference evidence="2 3" key="1">
    <citation type="submission" date="2024-05" db="EMBL/GenBank/DDBJ databases">
        <title>A draft genome resource for the thread blight pathogen Marasmius tenuissimus strain MS-2.</title>
        <authorList>
            <person name="Yulfo-Soto G.E."/>
            <person name="Baruah I.K."/>
            <person name="Amoako-Attah I."/>
            <person name="Bukari Y."/>
            <person name="Meinhardt L.W."/>
            <person name="Bailey B.A."/>
            <person name="Cohen S.P."/>
        </authorList>
    </citation>
    <scope>NUCLEOTIDE SEQUENCE [LARGE SCALE GENOMIC DNA]</scope>
    <source>
        <strain evidence="2 3">MS-2</strain>
    </source>
</reference>
<keyword evidence="3" id="KW-1185">Reference proteome</keyword>
<proteinExistence type="predicted"/>
<evidence type="ECO:0000313" key="2">
    <source>
        <dbReference type="EMBL" id="KAL0061195.1"/>
    </source>
</evidence>
<feature type="region of interest" description="Disordered" evidence="1">
    <location>
        <begin position="411"/>
        <end position="450"/>
    </location>
</feature>
<sequence length="460" mass="52921">MKLPGALRQRVNRWQNEWTIQLCNHQDGDQRHSATDDMRSWIATHTHFSVEWINGFADVDLVPKFLCMMGNFEHENTKQALDDLINLQVFLAQQYGQKQRSIINESACNHYDGLSSDSDADFDKDLSSEDLDEDNSESLPMNVDGNSDHPLIPPEFDRHWSKTFDTWNTTFRTTLVAWWPMEDGEVYDWQEQLGEIKEIKEDEVTEVGEDIYGEDFDARQQAFLLALRPLKAVSKSEYQNARFRPLFIRSGLCKTMADITRPDFLAKHFHPHVLKLERLYSFVRVLGFKYDQWVFGDAKKASKAAALETCVSALFDDRMDDSDGSDDTWQESSSDRSMKDEEYESDEASNCCFMESATELCRSGSKGYRATIEDVTIPMEEDKRGAPPLPLEGPILELSDEYQMDVDMDVDTHNTHDTHDMPGGPSQPSNGRRKSKPRKSKRTKSKPMVMPRLSTFLYLI</sequence>
<name>A0ABR2ZIM4_9AGAR</name>
<feature type="region of interest" description="Disordered" evidence="1">
    <location>
        <begin position="321"/>
        <end position="342"/>
    </location>
</feature>
<organism evidence="2 3">
    <name type="scientific">Marasmius tenuissimus</name>
    <dbReference type="NCBI Taxonomy" id="585030"/>
    <lineage>
        <taxon>Eukaryota</taxon>
        <taxon>Fungi</taxon>
        <taxon>Dikarya</taxon>
        <taxon>Basidiomycota</taxon>
        <taxon>Agaricomycotina</taxon>
        <taxon>Agaricomycetes</taxon>
        <taxon>Agaricomycetidae</taxon>
        <taxon>Agaricales</taxon>
        <taxon>Marasmiineae</taxon>
        <taxon>Marasmiaceae</taxon>
        <taxon>Marasmius</taxon>
    </lineage>
</organism>
<feature type="compositionally biased region" description="Basic and acidic residues" evidence="1">
    <location>
        <begin position="411"/>
        <end position="420"/>
    </location>
</feature>
<dbReference type="Proteomes" id="UP001437256">
    <property type="component" value="Unassembled WGS sequence"/>
</dbReference>
<evidence type="ECO:0000256" key="1">
    <source>
        <dbReference type="SAM" id="MobiDB-lite"/>
    </source>
</evidence>
<feature type="region of interest" description="Disordered" evidence="1">
    <location>
        <begin position="122"/>
        <end position="144"/>
    </location>
</feature>
<evidence type="ECO:0000313" key="3">
    <source>
        <dbReference type="Proteomes" id="UP001437256"/>
    </source>
</evidence>
<dbReference type="EMBL" id="JBBXMP010000145">
    <property type="protein sequence ID" value="KAL0061195.1"/>
    <property type="molecule type" value="Genomic_DNA"/>
</dbReference>
<comment type="caution">
    <text evidence="2">The sequence shown here is derived from an EMBL/GenBank/DDBJ whole genome shotgun (WGS) entry which is preliminary data.</text>
</comment>
<gene>
    <name evidence="2" type="ORF">AAF712_012015</name>
</gene>
<feature type="compositionally biased region" description="Basic residues" evidence="1">
    <location>
        <begin position="431"/>
        <end position="445"/>
    </location>
</feature>
<accession>A0ABR2ZIM4</accession>